<keyword evidence="3" id="KW-1185">Reference proteome</keyword>
<sequence>MAESHIDKRLAVIVAVDIIAGNADLLSEILLRLPARSLIRFSLVCKLWCSIITSMQFRLSHCRTLAFSNAVTPSGIYFYNCLTNLQKVESLPLSDNVTSLPPLPLLDPLNFKKGDAIQVMQVKVMQSCNGLLMCVIKSEAGNIKLGIVYNPANKEWCPLPSPYDKYYSNVYYNLIFDPSEPPYYKALCIKCLVSIGRMLNGVFWNGAIHWIGENSSIYFDANSEEVVRKDMPPRPQGQCREKIRYFGEWGGHLHLIQVQSLYAKKFNVLELDKNTWKWSVKYRVHLARLISAFPEMVQQTSYGTQYAFSILSVIRGEKEEDSVLLLTIPGKVIAYNLVRKTSKVVRELPGEIGDTLRFNHVSAYQYTESLAPVPALKDLSSLF</sequence>
<gene>
    <name evidence="2" type="ORF">A4A49_21246</name>
</gene>
<dbReference type="Gene3D" id="1.20.1280.50">
    <property type="match status" value="1"/>
</dbReference>
<dbReference type="Gramene" id="OIT03272">
    <property type="protein sequence ID" value="OIT03272"/>
    <property type="gene ID" value="A4A49_21246"/>
</dbReference>
<feature type="domain" description="F-box" evidence="1">
    <location>
        <begin position="21"/>
        <end position="61"/>
    </location>
</feature>
<dbReference type="SMART" id="SM00256">
    <property type="entry name" value="FBOX"/>
    <property type="match status" value="1"/>
</dbReference>
<evidence type="ECO:0000313" key="3">
    <source>
        <dbReference type="Proteomes" id="UP000187609"/>
    </source>
</evidence>
<dbReference type="SUPFAM" id="SSF81383">
    <property type="entry name" value="F-box domain"/>
    <property type="match status" value="1"/>
</dbReference>
<dbReference type="STRING" id="49451.A0A1J6IRT6"/>
<dbReference type="CDD" id="cd22157">
    <property type="entry name" value="F-box_AtFBW1-like"/>
    <property type="match status" value="1"/>
</dbReference>
<dbReference type="EMBL" id="MJEQ01037187">
    <property type="protein sequence ID" value="OIT03272.1"/>
    <property type="molecule type" value="Genomic_DNA"/>
</dbReference>
<dbReference type="InterPro" id="IPR001810">
    <property type="entry name" value="F-box_dom"/>
</dbReference>
<evidence type="ECO:0000259" key="1">
    <source>
        <dbReference type="SMART" id="SM00256"/>
    </source>
</evidence>
<reference evidence="2" key="1">
    <citation type="submission" date="2016-11" db="EMBL/GenBank/DDBJ databases">
        <title>The genome of Nicotiana attenuata.</title>
        <authorList>
            <person name="Xu S."/>
            <person name="Brockmoeller T."/>
            <person name="Gaquerel E."/>
            <person name="Navarro A."/>
            <person name="Kuhl H."/>
            <person name="Gase K."/>
            <person name="Ling Z."/>
            <person name="Zhou W."/>
            <person name="Kreitzer C."/>
            <person name="Stanke M."/>
            <person name="Tang H."/>
            <person name="Lyons E."/>
            <person name="Pandey P."/>
            <person name="Pandey S.P."/>
            <person name="Timmermann B."/>
            <person name="Baldwin I.T."/>
        </authorList>
    </citation>
    <scope>NUCLEOTIDE SEQUENCE [LARGE SCALE GENOMIC DNA]</scope>
    <source>
        <strain evidence="2">UT</strain>
    </source>
</reference>
<dbReference type="OMA" id="MAESHID"/>
<name>A0A1J6IRT6_NICAT</name>
<organism evidence="2 3">
    <name type="scientific">Nicotiana attenuata</name>
    <name type="common">Coyote tobacco</name>
    <dbReference type="NCBI Taxonomy" id="49451"/>
    <lineage>
        <taxon>Eukaryota</taxon>
        <taxon>Viridiplantae</taxon>
        <taxon>Streptophyta</taxon>
        <taxon>Embryophyta</taxon>
        <taxon>Tracheophyta</taxon>
        <taxon>Spermatophyta</taxon>
        <taxon>Magnoliopsida</taxon>
        <taxon>eudicotyledons</taxon>
        <taxon>Gunneridae</taxon>
        <taxon>Pentapetalae</taxon>
        <taxon>asterids</taxon>
        <taxon>lamiids</taxon>
        <taxon>Solanales</taxon>
        <taxon>Solanaceae</taxon>
        <taxon>Nicotianoideae</taxon>
        <taxon>Nicotianeae</taxon>
        <taxon>Nicotiana</taxon>
    </lineage>
</organism>
<accession>A0A1J6IRT6</accession>
<dbReference type="Proteomes" id="UP000187609">
    <property type="component" value="Unassembled WGS sequence"/>
</dbReference>
<dbReference type="AlphaFoldDB" id="A0A1J6IRT6"/>
<protein>
    <submittedName>
        <fullName evidence="2">F-box protein</fullName>
    </submittedName>
</protein>
<evidence type="ECO:0000313" key="2">
    <source>
        <dbReference type="EMBL" id="OIT03272.1"/>
    </source>
</evidence>
<dbReference type="InterPro" id="IPR050796">
    <property type="entry name" value="SCF_F-box_component"/>
</dbReference>
<dbReference type="Pfam" id="PF00646">
    <property type="entry name" value="F-box"/>
    <property type="match status" value="1"/>
</dbReference>
<proteinExistence type="predicted"/>
<dbReference type="InterPro" id="IPR036047">
    <property type="entry name" value="F-box-like_dom_sf"/>
</dbReference>
<dbReference type="PANTHER" id="PTHR31672:SF13">
    <property type="entry name" value="F-BOX PROTEIN CPR30-LIKE"/>
    <property type="match status" value="1"/>
</dbReference>
<dbReference type="PANTHER" id="PTHR31672">
    <property type="entry name" value="BNACNNG10540D PROTEIN"/>
    <property type="match status" value="1"/>
</dbReference>
<comment type="caution">
    <text evidence="2">The sequence shown here is derived from an EMBL/GenBank/DDBJ whole genome shotgun (WGS) entry which is preliminary data.</text>
</comment>